<dbReference type="GO" id="GO:0001518">
    <property type="term" value="C:voltage-gated sodium channel complex"/>
    <property type="evidence" value="ECO:0007669"/>
    <property type="project" value="TreeGrafter"/>
</dbReference>
<dbReference type="Gene3D" id="1.20.120.350">
    <property type="entry name" value="Voltage-gated potassium channels. Chain C"/>
    <property type="match status" value="1"/>
</dbReference>
<dbReference type="InterPro" id="IPR027359">
    <property type="entry name" value="Volt_channel_dom_sf"/>
</dbReference>
<dbReference type="PANTHER" id="PTHR10037">
    <property type="entry name" value="VOLTAGE-GATED CATION CHANNEL CALCIUM AND SODIUM"/>
    <property type="match status" value="1"/>
</dbReference>
<dbReference type="OrthoDB" id="436342at2759"/>
<dbReference type="AlphaFoldDB" id="A0A812TGB9"/>
<feature type="transmembrane region" description="Helical" evidence="7">
    <location>
        <begin position="226"/>
        <end position="246"/>
    </location>
</feature>
<evidence type="ECO:0000256" key="2">
    <source>
        <dbReference type="ARBA" id="ARBA00022692"/>
    </source>
</evidence>
<dbReference type="InterPro" id="IPR011992">
    <property type="entry name" value="EF-hand-dom_pair"/>
</dbReference>
<dbReference type="Pfam" id="PF00520">
    <property type="entry name" value="Ion_trans"/>
    <property type="match status" value="1"/>
</dbReference>
<dbReference type="Proteomes" id="UP000604046">
    <property type="component" value="Unassembled WGS sequence"/>
</dbReference>
<evidence type="ECO:0000313" key="9">
    <source>
        <dbReference type="EMBL" id="CAE7519862.1"/>
    </source>
</evidence>
<dbReference type="Gene3D" id="1.10.238.10">
    <property type="entry name" value="EF-hand"/>
    <property type="match status" value="1"/>
</dbReference>
<reference evidence="9" key="1">
    <citation type="submission" date="2021-02" db="EMBL/GenBank/DDBJ databases">
        <authorList>
            <person name="Dougan E. K."/>
            <person name="Rhodes N."/>
            <person name="Thang M."/>
            <person name="Chan C."/>
        </authorList>
    </citation>
    <scope>NUCLEOTIDE SEQUENCE</scope>
</reference>
<feature type="transmembrane region" description="Helical" evidence="7">
    <location>
        <begin position="160"/>
        <end position="179"/>
    </location>
</feature>
<comment type="subcellular location">
    <subcellularLocation>
        <location evidence="1">Membrane</location>
        <topology evidence="1">Multi-pass membrane protein</topology>
    </subcellularLocation>
</comment>
<keyword evidence="5 7" id="KW-0472">Membrane</keyword>
<organism evidence="9 10">
    <name type="scientific">Symbiodinium natans</name>
    <dbReference type="NCBI Taxonomy" id="878477"/>
    <lineage>
        <taxon>Eukaryota</taxon>
        <taxon>Sar</taxon>
        <taxon>Alveolata</taxon>
        <taxon>Dinophyceae</taxon>
        <taxon>Suessiales</taxon>
        <taxon>Symbiodiniaceae</taxon>
        <taxon>Symbiodinium</taxon>
    </lineage>
</organism>
<evidence type="ECO:0000313" key="10">
    <source>
        <dbReference type="Proteomes" id="UP000604046"/>
    </source>
</evidence>
<evidence type="ECO:0000256" key="1">
    <source>
        <dbReference type="ARBA" id="ARBA00004141"/>
    </source>
</evidence>
<keyword evidence="2 7" id="KW-0812">Transmembrane</keyword>
<feature type="transmembrane region" description="Helical" evidence="7">
    <location>
        <begin position="74"/>
        <end position="93"/>
    </location>
</feature>
<keyword evidence="3" id="KW-0106">Calcium</keyword>
<feature type="transmembrane region" description="Helical" evidence="7">
    <location>
        <begin position="296"/>
        <end position="320"/>
    </location>
</feature>
<dbReference type="InterPro" id="IPR018247">
    <property type="entry name" value="EF_Hand_1_Ca_BS"/>
</dbReference>
<dbReference type="GO" id="GO:0005248">
    <property type="term" value="F:voltage-gated sodium channel activity"/>
    <property type="evidence" value="ECO:0007669"/>
    <property type="project" value="TreeGrafter"/>
</dbReference>
<feature type="transmembrane region" description="Helical" evidence="7">
    <location>
        <begin position="126"/>
        <end position="148"/>
    </location>
</feature>
<evidence type="ECO:0000256" key="3">
    <source>
        <dbReference type="ARBA" id="ARBA00022837"/>
    </source>
</evidence>
<dbReference type="PANTHER" id="PTHR10037:SF62">
    <property type="entry name" value="SODIUM CHANNEL PROTEIN 60E"/>
    <property type="match status" value="1"/>
</dbReference>
<proteinExistence type="predicted"/>
<gene>
    <name evidence="9" type="primary">Cacna1f</name>
    <name evidence="9" type="ORF">SNAT2548_LOCUS29095</name>
</gene>
<feature type="domain" description="Ion transport" evidence="8">
    <location>
        <begin position="130"/>
        <end position="326"/>
    </location>
</feature>
<comment type="caution">
    <text evidence="9">The sequence shown here is derived from an EMBL/GenBank/DDBJ whole genome shotgun (WGS) entry which is preliminary data.</text>
</comment>
<evidence type="ECO:0000256" key="6">
    <source>
        <dbReference type="SAM" id="MobiDB-lite"/>
    </source>
</evidence>
<dbReference type="SUPFAM" id="SSF47473">
    <property type="entry name" value="EF-hand"/>
    <property type="match status" value="1"/>
</dbReference>
<keyword evidence="10" id="KW-1185">Reference proteome</keyword>
<evidence type="ECO:0000256" key="4">
    <source>
        <dbReference type="ARBA" id="ARBA00022989"/>
    </source>
</evidence>
<evidence type="ECO:0000256" key="7">
    <source>
        <dbReference type="SAM" id="Phobius"/>
    </source>
</evidence>
<evidence type="ECO:0000256" key="5">
    <source>
        <dbReference type="ARBA" id="ARBA00023136"/>
    </source>
</evidence>
<feature type="region of interest" description="Disordered" evidence="6">
    <location>
        <begin position="527"/>
        <end position="553"/>
    </location>
</feature>
<dbReference type="SUPFAM" id="SSF81324">
    <property type="entry name" value="Voltage-gated potassium channels"/>
    <property type="match status" value="1"/>
</dbReference>
<evidence type="ECO:0000259" key="8">
    <source>
        <dbReference type="Pfam" id="PF00520"/>
    </source>
</evidence>
<protein>
    <submittedName>
        <fullName evidence="9">Cacna1f protein</fullName>
    </submittedName>
</protein>
<dbReference type="PROSITE" id="PS00018">
    <property type="entry name" value="EF_HAND_1"/>
    <property type="match status" value="1"/>
</dbReference>
<dbReference type="InterPro" id="IPR043203">
    <property type="entry name" value="VGCC_Ca_Na"/>
</dbReference>
<keyword evidence="4 7" id="KW-1133">Transmembrane helix</keyword>
<dbReference type="InterPro" id="IPR005821">
    <property type="entry name" value="Ion_trans_dom"/>
</dbReference>
<name>A0A812TGB9_9DINO</name>
<dbReference type="Gene3D" id="1.10.287.70">
    <property type="match status" value="1"/>
</dbReference>
<feature type="transmembrane region" description="Helical" evidence="7">
    <location>
        <begin position="199"/>
        <end position="219"/>
    </location>
</feature>
<sequence>MFRGRIGGLKGANADLVRLPSEIDVAKKPTSLRTLRSGSSSMLTGVASSPKWIKLDGIHHTYVRRVRQAGNAWILTKQASLLFGMAITVQALMMGIDLELEFAAQAQVEHRHFQLAGGALRQQGGFAFYFVLTMDCVLFIVFAVEYILRLRAVGRKFMCSALGILDCILLLSAGGYVVLQVTEISLPGAMVGLVRTVRLLRILRFVHILQIVPALALLVKGLASTLITIMDAMIMLGILSYVGALLCSEALGDAPSAELQYFFGTVPASFLTHIKLVLVEGWPEISEAMMRDSDYWSVYLVIFIFLSNFALLNLVTGVVCERVMELARQMPPVSADEKDFEIEELRDRITDLFETASRRRRNYLSETEYVKLLQSVPAREVLDDMKIALPSEASRLTCLIDDDHNGKVTRMELQDGLLRLRGSRLDAVSREMQLMVRKRFWISFTAVDKADKQLEEIVREGMQSAGERAMQQVDGIQAGFLDRLQCHRDRRSPEEKRSDRRLSDISSAMRALRCSLSALQDDCQQAMLPSSRKLPEDSTRTMKKAAASQTDCS</sequence>
<accession>A0A812TGB9</accession>
<dbReference type="EMBL" id="CAJNDS010002544">
    <property type="protein sequence ID" value="CAE7519862.1"/>
    <property type="molecule type" value="Genomic_DNA"/>
</dbReference>